<keyword evidence="4" id="KW-1185">Reference proteome</keyword>
<dbReference type="Proteomes" id="UP000009881">
    <property type="component" value="Unassembled WGS sequence"/>
</dbReference>
<dbReference type="CDD" id="cd01014">
    <property type="entry name" value="nicotinamidase_related"/>
    <property type="match status" value="1"/>
</dbReference>
<dbReference type="SUPFAM" id="SSF52499">
    <property type="entry name" value="Isochorismatase-like hydrolases"/>
    <property type="match status" value="1"/>
</dbReference>
<accession>K9HIY8</accession>
<dbReference type="GO" id="GO:0016787">
    <property type="term" value="F:hydrolase activity"/>
    <property type="evidence" value="ECO:0007669"/>
    <property type="project" value="UniProtKB-KW"/>
</dbReference>
<dbReference type="AlphaFoldDB" id="K9HIY8"/>
<dbReference type="PANTHER" id="PTHR43540:SF15">
    <property type="entry name" value="BLR5631 PROTEIN"/>
    <property type="match status" value="1"/>
</dbReference>
<dbReference type="Gene3D" id="3.40.50.850">
    <property type="entry name" value="Isochorismatase-like"/>
    <property type="match status" value="1"/>
</dbReference>
<name>K9HIY8_9PROT</name>
<evidence type="ECO:0000259" key="2">
    <source>
        <dbReference type="Pfam" id="PF00857"/>
    </source>
</evidence>
<dbReference type="EMBL" id="ANHY01000008">
    <property type="protein sequence ID" value="EKV30348.1"/>
    <property type="molecule type" value="Genomic_DNA"/>
</dbReference>
<protein>
    <submittedName>
        <fullName evidence="3">Isochorismatase</fullName>
    </submittedName>
</protein>
<dbReference type="PANTHER" id="PTHR43540">
    <property type="entry name" value="PEROXYUREIDOACRYLATE/UREIDOACRYLATE AMIDOHYDROLASE-RELATED"/>
    <property type="match status" value="1"/>
</dbReference>
<dbReference type="PATRIC" id="fig|1238182.3.peg.1969"/>
<dbReference type="InterPro" id="IPR000868">
    <property type="entry name" value="Isochorismatase-like_dom"/>
</dbReference>
<dbReference type="RefSeq" id="WP_009540415.1">
    <property type="nucleotide sequence ID" value="NZ_ANHY01000008.1"/>
</dbReference>
<evidence type="ECO:0000256" key="1">
    <source>
        <dbReference type="ARBA" id="ARBA00022801"/>
    </source>
</evidence>
<dbReference type="InterPro" id="IPR050272">
    <property type="entry name" value="Isochorismatase-like_hydrls"/>
</dbReference>
<evidence type="ECO:0000313" key="4">
    <source>
        <dbReference type="Proteomes" id="UP000009881"/>
    </source>
</evidence>
<proteinExistence type="predicted"/>
<dbReference type="OrthoDB" id="9794942at2"/>
<feature type="domain" description="Isochorismatase-like" evidence="2">
    <location>
        <begin position="25"/>
        <end position="191"/>
    </location>
</feature>
<evidence type="ECO:0000313" key="3">
    <source>
        <dbReference type="EMBL" id="EKV30348.1"/>
    </source>
</evidence>
<sequence>MTEAPQTLLSLAKADLTPARLAEGVLVLIDCQNEYVDGRLALPGVEPALAEAAALLERARAAGTPVFHIAHQGGAGGPFDPDGPGGAIAEAVAPHAGEAVIRKRLPNAFAGTELNDRVKATGRTDLIVCGFMTHMCVSSTVRAALDLGYRSTVVAAACATRDLPDPAGGVMDAGTLHRASLAALGDRFAVIAPNAQAIHA</sequence>
<dbReference type="InterPro" id="IPR036380">
    <property type="entry name" value="Isochorismatase-like_sf"/>
</dbReference>
<dbReference type="Pfam" id="PF00857">
    <property type="entry name" value="Isochorismatase"/>
    <property type="match status" value="1"/>
</dbReference>
<dbReference type="STRING" id="1238182.C882_4307"/>
<dbReference type="eggNOG" id="COG1335">
    <property type="taxonomic scope" value="Bacteria"/>
</dbReference>
<organism evidence="3 4">
    <name type="scientific">Caenispirillum salinarum AK4</name>
    <dbReference type="NCBI Taxonomy" id="1238182"/>
    <lineage>
        <taxon>Bacteria</taxon>
        <taxon>Pseudomonadati</taxon>
        <taxon>Pseudomonadota</taxon>
        <taxon>Alphaproteobacteria</taxon>
        <taxon>Rhodospirillales</taxon>
        <taxon>Novispirillaceae</taxon>
        <taxon>Caenispirillum</taxon>
    </lineage>
</organism>
<reference evidence="3 4" key="1">
    <citation type="journal article" date="2013" name="Genome Announc.">
        <title>Draft Genome Sequence of an Alphaproteobacterium, Caenispirillum salinarum AK4(T), Isolated from a Solar Saltern.</title>
        <authorList>
            <person name="Khatri I."/>
            <person name="Singh A."/>
            <person name="Korpole S."/>
            <person name="Pinnaka A.K."/>
            <person name="Subramanian S."/>
        </authorList>
    </citation>
    <scope>NUCLEOTIDE SEQUENCE [LARGE SCALE GENOMIC DNA]</scope>
    <source>
        <strain evidence="3 4">AK4</strain>
    </source>
</reference>
<comment type="caution">
    <text evidence="3">The sequence shown here is derived from an EMBL/GenBank/DDBJ whole genome shotgun (WGS) entry which is preliminary data.</text>
</comment>
<gene>
    <name evidence="3" type="ORF">C882_4307</name>
</gene>
<keyword evidence="1" id="KW-0378">Hydrolase</keyword>